<keyword evidence="3 10" id="KW-0479">Metal-binding</keyword>
<evidence type="ECO:0000256" key="9">
    <source>
        <dbReference type="ARBA" id="ARBA00023134"/>
    </source>
</evidence>
<evidence type="ECO:0000256" key="7">
    <source>
        <dbReference type="ARBA" id="ARBA00022833"/>
    </source>
</evidence>
<feature type="binding site" evidence="10">
    <location>
        <begin position="176"/>
        <end position="179"/>
    </location>
    <ligand>
        <name>GTP</name>
        <dbReference type="ChEBI" id="CHEBI:37565"/>
    </ligand>
</feature>
<keyword evidence="5 10" id="KW-0547">Nucleotide-binding</keyword>
<evidence type="ECO:0000313" key="15">
    <source>
        <dbReference type="Proteomes" id="UP001501195"/>
    </source>
</evidence>
<name>A0ABP9H3M9_9ACTN</name>
<feature type="domain" description="CP-type G" evidence="13">
    <location>
        <begin position="129"/>
        <end position="284"/>
    </location>
</feature>
<dbReference type="RefSeq" id="WP_345710328.1">
    <property type="nucleotide sequence ID" value="NZ_BAABIL010000007.1"/>
</dbReference>
<evidence type="ECO:0000259" key="12">
    <source>
        <dbReference type="PROSITE" id="PS50936"/>
    </source>
</evidence>
<dbReference type="Gene3D" id="1.10.40.50">
    <property type="entry name" value="Probable gtpase engc, domain 3"/>
    <property type="match status" value="1"/>
</dbReference>
<dbReference type="PROSITE" id="PS51721">
    <property type="entry name" value="G_CP"/>
    <property type="match status" value="1"/>
</dbReference>
<keyword evidence="4 10" id="KW-0699">rRNA-binding</keyword>
<keyword evidence="15" id="KW-1185">Reference proteome</keyword>
<evidence type="ECO:0000256" key="6">
    <source>
        <dbReference type="ARBA" id="ARBA00022801"/>
    </source>
</evidence>
<sequence length="381" mass="39768">MQFPQTSSASRTTSTSSALGAPRAPGTEPPAAVELARYGWDEARREELSALAPPPGVVPGRVVRLDRGRCEVVTAAGAVRAEVPAALAPDPVSAPATGDWVLLDPGAGPRVTAVLPRRAVLVRAATAGHSHGQVLAANVDDVVVVAPLDERLRPGRLERLLALAWESGARPLVVLTKADVAADPEAAVAEAALTAPGAEVLAVSATTGAGTGELARRLRGTAVLIGPSGAGKSSLANALLGHEALAVGAVREGDRRGRHTSVRRELVPLPGGGALVDTPGLRSVGLQEAAAGLQRVFADVEEFSADCRFSDCGHAGEPGCAVLAAVDADVLPRRRLDSYLALQREEARASARTDQRLRAEERRRHRVLAREQRRLRTERGR</sequence>
<comment type="caution">
    <text evidence="14">The sequence shown here is derived from an EMBL/GenBank/DDBJ whole genome shotgun (WGS) entry which is preliminary data.</text>
</comment>
<dbReference type="Gene3D" id="3.40.50.300">
    <property type="entry name" value="P-loop containing nucleotide triphosphate hydrolases"/>
    <property type="match status" value="1"/>
</dbReference>
<evidence type="ECO:0000313" key="14">
    <source>
        <dbReference type="EMBL" id="GAA4961205.1"/>
    </source>
</evidence>
<dbReference type="InterPro" id="IPR004881">
    <property type="entry name" value="Ribosome_biogen_GTPase_RsgA"/>
</dbReference>
<comment type="similarity">
    <text evidence="10">Belongs to the TRAFAC class YlqF/YawG GTPase family. RsgA subfamily.</text>
</comment>
<feature type="region of interest" description="Disordered" evidence="11">
    <location>
        <begin position="1"/>
        <end position="31"/>
    </location>
</feature>
<keyword evidence="7 10" id="KW-0862">Zinc</keyword>
<dbReference type="InterPro" id="IPR030378">
    <property type="entry name" value="G_CP_dom"/>
</dbReference>
<feature type="binding site" evidence="10">
    <location>
        <position position="320"/>
    </location>
    <ligand>
        <name>Zn(2+)</name>
        <dbReference type="ChEBI" id="CHEBI:29105"/>
    </ligand>
</feature>
<protein>
    <recommendedName>
        <fullName evidence="10">Small ribosomal subunit biogenesis GTPase RsgA</fullName>
        <ecNumber evidence="10">3.6.1.-</ecNumber>
    </recommendedName>
</protein>
<feature type="compositionally biased region" description="Low complexity" evidence="11">
    <location>
        <begin position="1"/>
        <end position="18"/>
    </location>
</feature>
<evidence type="ECO:0000256" key="3">
    <source>
        <dbReference type="ARBA" id="ARBA00022723"/>
    </source>
</evidence>
<accession>A0ABP9H3M9</accession>
<feature type="binding site" evidence="10">
    <location>
        <position position="307"/>
    </location>
    <ligand>
        <name>Zn(2+)</name>
        <dbReference type="ChEBI" id="CHEBI:29105"/>
    </ligand>
</feature>
<dbReference type="InterPro" id="IPR027417">
    <property type="entry name" value="P-loop_NTPase"/>
</dbReference>
<keyword evidence="1 10" id="KW-0963">Cytoplasm</keyword>
<dbReference type="HAMAP" id="MF_01820">
    <property type="entry name" value="GTPase_RsgA"/>
    <property type="match status" value="1"/>
</dbReference>
<comment type="cofactor">
    <cofactor evidence="10">
        <name>Zn(2+)</name>
        <dbReference type="ChEBI" id="CHEBI:29105"/>
    </cofactor>
    <text evidence="10">Binds 1 zinc ion per subunit.</text>
</comment>
<dbReference type="NCBIfam" id="TIGR00157">
    <property type="entry name" value="ribosome small subunit-dependent GTPase A"/>
    <property type="match status" value="1"/>
</dbReference>
<dbReference type="CDD" id="cd01854">
    <property type="entry name" value="YjeQ_EngC"/>
    <property type="match status" value="1"/>
</dbReference>
<evidence type="ECO:0000256" key="10">
    <source>
        <dbReference type="HAMAP-Rule" id="MF_01820"/>
    </source>
</evidence>
<dbReference type="EC" id="3.6.1.-" evidence="10"/>
<proteinExistence type="inferred from homology"/>
<comment type="function">
    <text evidence="10">One of several proteins that assist in the late maturation steps of the functional core of the 30S ribosomal subunit. Helps release RbfA from mature subunits. May play a role in the assembly of ribosomal proteins into the subunit. Circularly permuted GTPase that catalyzes slow GTP hydrolysis, GTPase activity is stimulated by the 30S ribosomal subunit.</text>
</comment>
<feature type="binding site" evidence="10">
    <location>
        <begin position="226"/>
        <end position="234"/>
    </location>
    <ligand>
        <name>GTP</name>
        <dbReference type="ChEBI" id="CHEBI:37565"/>
    </ligand>
</feature>
<gene>
    <name evidence="14" type="primary">rsgA_1</name>
    <name evidence="10" type="synonym">rsgA</name>
    <name evidence="14" type="ORF">GCM10023225_00960</name>
</gene>
<dbReference type="PROSITE" id="PS50936">
    <property type="entry name" value="ENGC_GTPASE"/>
    <property type="match status" value="1"/>
</dbReference>
<comment type="subunit">
    <text evidence="10">Monomer. Associates with 30S ribosomal subunit, binds 16S rRNA.</text>
</comment>
<dbReference type="InterPro" id="IPR010914">
    <property type="entry name" value="RsgA_GTPase_dom"/>
</dbReference>
<evidence type="ECO:0000256" key="2">
    <source>
        <dbReference type="ARBA" id="ARBA00022517"/>
    </source>
</evidence>
<evidence type="ECO:0000259" key="13">
    <source>
        <dbReference type="PROSITE" id="PS51721"/>
    </source>
</evidence>
<comment type="subcellular location">
    <subcellularLocation>
        <location evidence="10">Cytoplasm</location>
    </subcellularLocation>
</comment>
<dbReference type="PANTHER" id="PTHR32120">
    <property type="entry name" value="SMALL RIBOSOMAL SUBUNIT BIOGENESIS GTPASE RSGA"/>
    <property type="match status" value="1"/>
</dbReference>
<evidence type="ECO:0000256" key="5">
    <source>
        <dbReference type="ARBA" id="ARBA00022741"/>
    </source>
</evidence>
<dbReference type="PANTHER" id="PTHR32120:SF10">
    <property type="entry name" value="SMALL RIBOSOMAL SUBUNIT BIOGENESIS GTPASE RSGA"/>
    <property type="match status" value="1"/>
</dbReference>
<reference evidence="15" key="1">
    <citation type="journal article" date="2019" name="Int. J. Syst. Evol. Microbiol.">
        <title>The Global Catalogue of Microorganisms (GCM) 10K type strain sequencing project: providing services to taxonomists for standard genome sequencing and annotation.</title>
        <authorList>
            <consortium name="The Broad Institute Genomics Platform"/>
            <consortium name="The Broad Institute Genome Sequencing Center for Infectious Disease"/>
            <person name="Wu L."/>
            <person name="Ma J."/>
        </authorList>
    </citation>
    <scope>NUCLEOTIDE SEQUENCE [LARGE SCALE GENOMIC DNA]</scope>
    <source>
        <strain evidence="15">JCM 18126</strain>
    </source>
</reference>
<feature type="binding site" evidence="10">
    <location>
        <position position="312"/>
    </location>
    <ligand>
        <name>Zn(2+)</name>
        <dbReference type="ChEBI" id="CHEBI:29105"/>
    </ligand>
</feature>
<keyword evidence="2 10" id="KW-0690">Ribosome biogenesis</keyword>
<keyword evidence="8 10" id="KW-0694">RNA-binding</keyword>
<evidence type="ECO:0000256" key="4">
    <source>
        <dbReference type="ARBA" id="ARBA00022730"/>
    </source>
</evidence>
<evidence type="ECO:0000256" key="1">
    <source>
        <dbReference type="ARBA" id="ARBA00022490"/>
    </source>
</evidence>
<dbReference type="SUPFAM" id="SSF52540">
    <property type="entry name" value="P-loop containing nucleoside triphosphate hydrolases"/>
    <property type="match status" value="1"/>
</dbReference>
<dbReference type="Pfam" id="PF03193">
    <property type="entry name" value="RsgA_GTPase"/>
    <property type="match status" value="1"/>
</dbReference>
<dbReference type="EMBL" id="BAABIL010000007">
    <property type="protein sequence ID" value="GAA4961205.1"/>
    <property type="molecule type" value="Genomic_DNA"/>
</dbReference>
<keyword evidence="6 10" id="KW-0378">Hydrolase</keyword>
<feature type="binding site" evidence="10">
    <location>
        <position position="314"/>
    </location>
    <ligand>
        <name>Zn(2+)</name>
        <dbReference type="ChEBI" id="CHEBI:29105"/>
    </ligand>
</feature>
<organism evidence="14 15">
    <name type="scientific">Kineococcus glutinatus</name>
    <dbReference type="NCBI Taxonomy" id="1070872"/>
    <lineage>
        <taxon>Bacteria</taxon>
        <taxon>Bacillati</taxon>
        <taxon>Actinomycetota</taxon>
        <taxon>Actinomycetes</taxon>
        <taxon>Kineosporiales</taxon>
        <taxon>Kineosporiaceae</taxon>
        <taxon>Kineococcus</taxon>
    </lineage>
</organism>
<dbReference type="Proteomes" id="UP001501195">
    <property type="component" value="Unassembled WGS sequence"/>
</dbReference>
<keyword evidence="9 10" id="KW-0342">GTP-binding</keyword>
<evidence type="ECO:0000256" key="8">
    <source>
        <dbReference type="ARBA" id="ARBA00022884"/>
    </source>
</evidence>
<evidence type="ECO:0000256" key="11">
    <source>
        <dbReference type="SAM" id="MobiDB-lite"/>
    </source>
</evidence>
<feature type="domain" description="EngC GTPase" evidence="12">
    <location>
        <begin position="137"/>
        <end position="282"/>
    </location>
</feature>